<gene>
    <name evidence="5" type="ORF">SAMN05443663_102248</name>
</gene>
<name>A0A1M5I3T8_9FLAO</name>
<dbReference type="Proteomes" id="UP000184071">
    <property type="component" value="Unassembled WGS sequence"/>
</dbReference>
<dbReference type="InterPro" id="IPR016032">
    <property type="entry name" value="Sig_transdc_resp-reg_C-effctor"/>
</dbReference>
<feature type="transmembrane region" description="Helical" evidence="2">
    <location>
        <begin position="706"/>
        <end position="728"/>
    </location>
</feature>
<dbReference type="Gene3D" id="2.130.10.10">
    <property type="entry name" value="YVTN repeat-like/Quinoprotein amine dehydrogenase"/>
    <property type="match status" value="1"/>
</dbReference>
<reference evidence="6" key="1">
    <citation type="submission" date="2016-11" db="EMBL/GenBank/DDBJ databases">
        <authorList>
            <person name="Varghese N."/>
            <person name="Submissions S."/>
        </authorList>
    </citation>
    <scope>NUCLEOTIDE SEQUENCE [LARGE SCALE GENOMIC DNA]</scope>
    <source>
        <strain evidence="6">DSM 17963</strain>
    </source>
</reference>
<feature type="chain" id="PRO_5013110205" evidence="3">
    <location>
        <begin position="21"/>
        <end position="914"/>
    </location>
</feature>
<dbReference type="Gene3D" id="1.10.10.10">
    <property type="entry name" value="Winged helix-like DNA-binding domain superfamily/Winged helix DNA-binding domain"/>
    <property type="match status" value="1"/>
</dbReference>
<keyword evidence="1" id="KW-0175">Coiled coil</keyword>
<dbReference type="EMBL" id="FQWC01000002">
    <property type="protein sequence ID" value="SHG22807.1"/>
    <property type="molecule type" value="Genomic_DNA"/>
</dbReference>
<evidence type="ECO:0000313" key="6">
    <source>
        <dbReference type="Proteomes" id="UP000184071"/>
    </source>
</evidence>
<proteinExistence type="predicted"/>
<feature type="signal peptide" evidence="3">
    <location>
        <begin position="1"/>
        <end position="20"/>
    </location>
</feature>
<dbReference type="Pfam" id="PF00196">
    <property type="entry name" value="GerE"/>
    <property type="match status" value="1"/>
</dbReference>
<organism evidence="5 6">
    <name type="scientific">Flavobacterium defluvii</name>
    <dbReference type="NCBI Taxonomy" id="370979"/>
    <lineage>
        <taxon>Bacteria</taxon>
        <taxon>Pseudomonadati</taxon>
        <taxon>Bacteroidota</taxon>
        <taxon>Flavobacteriia</taxon>
        <taxon>Flavobacteriales</taxon>
        <taxon>Flavobacteriaceae</taxon>
        <taxon>Flavobacterium</taxon>
    </lineage>
</organism>
<dbReference type="STRING" id="370979.SAMN05443663_102248"/>
<evidence type="ECO:0000313" key="5">
    <source>
        <dbReference type="EMBL" id="SHG22807.1"/>
    </source>
</evidence>
<dbReference type="GO" id="GO:0006355">
    <property type="term" value="P:regulation of DNA-templated transcription"/>
    <property type="evidence" value="ECO:0007669"/>
    <property type="project" value="InterPro"/>
</dbReference>
<keyword evidence="2" id="KW-1133">Transmembrane helix</keyword>
<protein>
    <submittedName>
        <fullName evidence="5">Regulatory protein, luxR family</fullName>
    </submittedName>
</protein>
<dbReference type="InterPro" id="IPR000792">
    <property type="entry name" value="Tscrpt_reg_LuxR_C"/>
</dbReference>
<feature type="domain" description="HTH luxR-type" evidence="4">
    <location>
        <begin position="857"/>
        <end position="905"/>
    </location>
</feature>
<evidence type="ECO:0000259" key="4">
    <source>
        <dbReference type="Pfam" id="PF00196"/>
    </source>
</evidence>
<dbReference type="InterPro" id="IPR015943">
    <property type="entry name" value="WD40/YVTN_repeat-like_dom_sf"/>
</dbReference>
<keyword evidence="2" id="KW-0472">Membrane</keyword>
<dbReference type="GO" id="GO:0003677">
    <property type="term" value="F:DNA binding"/>
    <property type="evidence" value="ECO:0007669"/>
    <property type="project" value="InterPro"/>
</dbReference>
<dbReference type="AlphaFoldDB" id="A0A1M5I3T8"/>
<keyword evidence="6" id="KW-1185">Reference proteome</keyword>
<dbReference type="OrthoDB" id="1090267at2"/>
<dbReference type="InterPro" id="IPR036388">
    <property type="entry name" value="WH-like_DNA-bd_sf"/>
</dbReference>
<feature type="coiled-coil region" evidence="1">
    <location>
        <begin position="736"/>
        <end position="778"/>
    </location>
</feature>
<keyword evidence="2" id="KW-0812">Transmembrane</keyword>
<dbReference type="InterPro" id="IPR011047">
    <property type="entry name" value="Quinoprotein_ADH-like_sf"/>
</dbReference>
<keyword evidence="3" id="KW-0732">Signal</keyword>
<sequence>MKTILLKSFFFFFIAFHIQAQELLPFVENYNKSDYQGDNQIWNVAQGKDKAMYFANNHYLLRYDGVVWEKYSLPNKTIIRSILIEGDRIYSGSYKEFGYWYRENGKMRYVSITKNLRLFAEKDNEEIWKIFRFNGSLYFQSFNDVFIYDGKNIRKIQFPFLISYCFVVDNNLYVASVEKGLYKMNGSKISSPKGWGILKNTVVHAIEKYKGQTYIFTQKKGVFIAENNTLKPWANPLNETLKSNGINVAKFIKNNKLVVGTGNKGVFIYDFNTNTFKNIDRNNVLMNNSVLSIGFDKEEDLWLGLDNGLAHVEVNSPISFFYDNSGILGSVYSVATIDKGYLIASNHGIFEFDSGNFKMFPNTQGQGWNITKIKNKYVIGHNDGTFCYENGVLTKINNVSGGWNLSKSTINDTYFQSTYSGVLVYSDALQLSQSLKINDLSKPIKYVAQNKKNEIWAADNYRGLYRVFLDDNFKTQKVENITQQSKITNDFGVKIFEFRNEILFLINNVWYTFNSISNKLEENELFNTNFKNISDVVAIDKDHFMVLQDGILYHIYSHENKFVWNIIQEKYYKGKLINENLRIFRSQNHYLLNLDDGFISLQLGYENKQNKGVKVEAYNNNELLENEGKIKHNTELRINVISGIYGASKPNLFYQINKGKNFIPISNGEIVLNNLSSGSHSVVIYKHDGANYDKVSSFDFRVAQPWYFSFWMIFLYLLVIGAVLFFYYKWNKLRYTQKLKLQAEELKHQREILEMELKKENELNIQEYEKHILELELQSKSSEVAGKSLSIAKQSEMIENIQNILDSEKDFNKLKSEIKKAIKINEVNKHEWEIFETNLNQIHNEFIINLSKKYPNLTPKDIKLCVYLKMNLSSKEIAPMMNISFRGVELHRYRLRKKLNLTQDENLSKFLLTL</sequence>
<accession>A0A1M5I3T8</accession>
<evidence type="ECO:0000256" key="3">
    <source>
        <dbReference type="SAM" id="SignalP"/>
    </source>
</evidence>
<dbReference type="RefSeq" id="WP_073414893.1">
    <property type="nucleotide sequence ID" value="NZ_FQWC01000002.1"/>
</dbReference>
<dbReference type="SUPFAM" id="SSF50998">
    <property type="entry name" value="Quinoprotein alcohol dehydrogenase-like"/>
    <property type="match status" value="1"/>
</dbReference>
<evidence type="ECO:0000256" key="2">
    <source>
        <dbReference type="SAM" id="Phobius"/>
    </source>
</evidence>
<dbReference type="SUPFAM" id="SSF46894">
    <property type="entry name" value="C-terminal effector domain of the bipartite response regulators"/>
    <property type="match status" value="1"/>
</dbReference>
<evidence type="ECO:0000256" key="1">
    <source>
        <dbReference type="SAM" id="Coils"/>
    </source>
</evidence>